<protein>
    <recommendedName>
        <fullName evidence="7">Branched-chain-amino-acid aminotransferase</fullName>
    </recommendedName>
</protein>
<dbReference type="InterPro" id="IPR043131">
    <property type="entry name" value="BCAT-like_N"/>
</dbReference>
<keyword evidence="6" id="KW-1185">Reference proteome</keyword>
<dbReference type="eggNOG" id="KOG0707">
    <property type="taxonomic scope" value="Eukaryota"/>
</dbReference>
<dbReference type="Gene3D" id="3.40.50.300">
    <property type="entry name" value="P-loop containing nucleotide triphosphate hydrolases"/>
    <property type="match status" value="2"/>
</dbReference>
<feature type="domain" description="PDZ" evidence="4">
    <location>
        <begin position="407"/>
        <end position="491"/>
    </location>
</feature>
<comment type="similarity">
    <text evidence="1">Belongs to the class-IV pyridoxal-phosphate-dependent aminotransferase family.</text>
</comment>
<feature type="domain" description="Guanylate kinase-like" evidence="3">
    <location>
        <begin position="1"/>
        <end position="58"/>
    </location>
</feature>
<dbReference type="SUPFAM" id="SSF50156">
    <property type="entry name" value="PDZ domain-like"/>
    <property type="match status" value="5"/>
</dbReference>
<dbReference type="FunFam" id="3.20.10.10:FF:000011">
    <property type="entry name" value="Branched-chain-amino-acid aminotransferase-like protein 2"/>
    <property type="match status" value="1"/>
</dbReference>
<dbReference type="FunFam" id="3.30.63.10:FF:000002">
    <property type="entry name" value="Guanylate kinase 1"/>
    <property type="match status" value="3"/>
</dbReference>
<evidence type="ECO:0000313" key="5">
    <source>
        <dbReference type="EMBL" id="EDQ88523.1"/>
    </source>
</evidence>
<dbReference type="Pfam" id="PF19798">
    <property type="entry name" value="Sulfotransfer_5"/>
    <property type="match status" value="1"/>
</dbReference>
<dbReference type="FunFam" id="2.30.42.10:FF:000443">
    <property type="match status" value="1"/>
</dbReference>
<dbReference type="Gene3D" id="3.20.10.10">
    <property type="entry name" value="D-amino Acid Aminotransferase, subunit A, domain 2"/>
    <property type="match status" value="1"/>
</dbReference>
<dbReference type="InterPro" id="IPR001478">
    <property type="entry name" value="PDZ"/>
</dbReference>
<dbReference type="InterPro" id="IPR050571">
    <property type="entry name" value="Class-IV_PLP-Dep_Aminotrnsfr"/>
</dbReference>
<dbReference type="Proteomes" id="UP000001357">
    <property type="component" value="Unassembled WGS sequence"/>
</dbReference>
<dbReference type="PROSITE" id="PS00856">
    <property type="entry name" value="GUANYLATE_KINASE_1"/>
    <property type="match status" value="4"/>
</dbReference>
<dbReference type="InterPro" id="IPR020590">
    <property type="entry name" value="Guanylate_kinase_CS"/>
</dbReference>
<dbReference type="Gene3D" id="2.30.42.10">
    <property type="match status" value="4"/>
</dbReference>
<dbReference type="InterPro" id="IPR001544">
    <property type="entry name" value="Aminotrans_IV"/>
</dbReference>
<name>A9V1Y4_MONBE</name>
<dbReference type="GeneID" id="5892023"/>
<dbReference type="EMBL" id="CH991554">
    <property type="protein sequence ID" value="EDQ88523.1"/>
    <property type="molecule type" value="Genomic_DNA"/>
</dbReference>
<dbReference type="KEGG" id="mbr:MONBRDRAFT_32828"/>
<evidence type="ECO:0000313" key="6">
    <source>
        <dbReference type="Proteomes" id="UP000001357"/>
    </source>
</evidence>
<evidence type="ECO:0000256" key="2">
    <source>
        <dbReference type="SAM" id="MobiDB-lite"/>
    </source>
</evidence>
<gene>
    <name evidence="5" type="ORF">MONBRDRAFT_32828</name>
</gene>
<dbReference type="Pfam" id="PF00625">
    <property type="entry name" value="Guanylate_kin"/>
    <property type="match status" value="4"/>
</dbReference>
<dbReference type="eggNOG" id="KOG3209">
    <property type="taxonomic scope" value="Eukaryota"/>
</dbReference>
<dbReference type="CDD" id="cd00136">
    <property type="entry name" value="PDZ_canonical"/>
    <property type="match status" value="2"/>
</dbReference>
<dbReference type="PROSITE" id="PS50052">
    <property type="entry name" value="GUANYLATE_KINASE_2"/>
    <property type="match status" value="4"/>
</dbReference>
<dbReference type="OMA" id="ANNMRDG"/>
<dbReference type="SMART" id="SM00072">
    <property type="entry name" value="GuKc"/>
    <property type="match status" value="2"/>
</dbReference>
<evidence type="ECO:0008006" key="7">
    <source>
        <dbReference type="Google" id="ProtNLM"/>
    </source>
</evidence>
<dbReference type="Gene3D" id="3.30.63.10">
    <property type="entry name" value="Guanylate Kinase phosphate binding domain"/>
    <property type="match status" value="3"/>
</dbReference>
<dbReference type="GO" id="GO:0046394">
    <property type="term" value="P:carboxylic acid biosynthetic process"/>
    <property type="evidence" value="ECO:0007669"/>
    <property type="project" value="UniProtKB-ARBA"/>
</dbReference>
<feature type="domain" description="Guanylate kinase-like" evidence="3">
    <location>
        <begin position="495"/>
        <end position="587"/>
    </location>
</feature>
<organism evidence="5 6">
    <name type="scientific">Monosiga brevicollis</name>
    <name type="common">Choanoflagellate</name>
    <dbReference type="NCBI Taxonomy" id="81824"/>
    <lineage>
        <taxon>Eukaryota</taxon>
        <taxon>Choanoflagellata</taxon>
        <taxon>Craspedida</taxon>
        <taxon>Salpingoecidae</taxon>
        <taxon>Monosiga</taxon>
    </lineage>
</organism>
<dbReference type="InParanoid" id="A9V1Y4"/>
<feature type="domain" description="Guanylate kinase-like" evidence="3">
    <location>
        <begin position="686"/>
        <end position="780"/>
    </location>
</feature>
<sequence>MSVVTALDPRVPLTTRPMRDGERDGINYHFLTEEEFTKLENQNALKESGTYKNFHYGALKPSASSFTAIYDDAATARSEEGKILSGATKAVNKLQSTILKRGPDGHWNLEVAGGLQDGQLLLLWNENKLGYQLVNTIRPLQKYDGIIAIDGQSVAGRNITDALDLLRNAGDMVEVTILLRDGVTNHASLDEFVRPSPTDSDELKHVKEDVRRDIYHSTVPYTTRAPREGETNGVDYNFVTRDAFEKMIQAGEIFEYGERDGIYYGTRRVTIETQNEAGTIAAQRKSKFRQSQAHRNANPTTSAPKKLVVKHAGGVQALGATLVETSNGVFVSAVQSQSPASAAGLSAGMQILAVDGHDVSHSTLDVVRQRLDQLHDQFDLIVRFNPRAFSLASEALIKQVGKDTVNTVILDRNGSNGWGLHLTGGVEEGELVHLDQLGDVNYVAVSGRDLEAGDAIIAIDGVTVAGSSLTHVANLLRDHEHDVELTVIYNQDITSLKLVDFFHAADPRNKVLSALRDDVREATYRSTVPYTTRAPREGEADGVQYHFINREQFKQMQRDGRFIEWGERNGVLYGTATTAATASNAKGPARSMSKVRRAVAAKEGTAELVQTVLLARDESGNWGFELAGGIEAGRLLTVVNVSKPRQLAYMRPMKEGDHLLAINGVSVAGAPLSFAQGLLEVEGKDVELTLLSADAKQGDLRKVFDASNQNPDEELRLLQADVRADIYEHRVPYTTRVPREGEMDGVDYHFVSRETFMDMKTKGLFLESGELNGVLYGTSMVGNSRNKQRFSRMRHHSTMRRSTRPRRITIECGADEPFGLEISEDHAAGGTVVVGVAEHGAAERAGVRPGMHIVKVAGKDFSSRPVDEVAEALHDARQANGRVELVTRYIPSVRDAKRTLSSSSDYVPPSRLASSSGVVFDEREEEIPPLPAAAEPSTCTRVHLWSTPRSHSTALMYSFAQRTDTRVFDEPAYGHWLKKHPDAKRPYRDQVVAEQETDVDALVANVLRGPVDANVAFYKHIAKHFEGLPDDLLDEGVHVILVRNPVQVLNSWREQAEPSIDELAYLDALRIFSKLRQRGRKAIVVDADQLRVRPDLVLSELCRSIGIEFQKNMLQWPEGPKKYDGCWAPVWYKSVHRSTGFNASEETPRALPAEFHSLVEDCFAVYTTLQRHALGGQLSNSILAAQTVSDHGIQMPVLPDARNASILASINGVLTPRAFAAVSAFDSAVQGGDAVWEGLRVYNGRIFNLDKHLDRLVDSAKAMGFADIPTREAITQEVVRTLAANNMRDGVHIRLTLSRGLKTTSSMNPRFNVYGSTLIVLPEWKPVEGVATYDNSTGVRLITASQRRNPPQCLDSKIHHCNLINNILPKIQANSAGAADAIMLDVDGFVCETNATNIFAIKNKVVYTPAADFCLPGTTRATTIYICQKLGLTVQERRVTLSELHAADEVFTTGTMGELTPVFEIDGRSICTGAGPITRQIQQEFRAMTKELGAPLPDF</sequence>
<dbReference type="Gene3D" id="3.30.470.10">
    <property type="match status" value="1"/>
</dbReference>
<dbReference type="SMART" id="SM00228">
    <property type="entry name" value="PDZ"/>
    <property type="match status" value="5"/>
</dbReference>
<dbReference type="RefSeq" id="XP_001746627.1">
    <property type="nucleotide sequence ID" value="XM_001746575.1"/>
</dbReference>
<proteinExistence type="inferred from homology"/>
<dbReference type="Pfam" id="PF00595">
    <property type="entry name" value="PDZ"/>
    <property type="match status" value="3"/>
</dbReference>
<dbReference type="SUPFAM" id="SSF56752">
    <property type="entry name" value="D-aminoacid aminotransferase-like PLP-dependent enzymes"/>
    <property type="match status" value="1"/>
</dbReference>
<feature type="compositionally biased region" description="Polar residues" evidence="2">
    <location>
        <begin position="289"/>
        <end position="303"/>
    </location>
</feature>
<dbReference type="STRING" id="81824.A9V1Y4"/>
<accession>A9V1Y4</accession>
<dbReference type="PROSITE" id="PS50106">
    <property type="entry name" value="PDZ"/>
    <property type="match status" value="4"/>
</dbReference>
<dbReference type="InterPro" id="IPR027417">
    <property type="entry name" value="P-loop_NTPase"/>
</dbReference>
<feature type="domain" description="PDZ" evidence="4">
    <location>
        <begin position="807"/>
        <end position="876"/>
    </location>
</feature>
<dbReference type="eggNOG" id="KOG0975">
    <property type="taxonomic scope" value="Eukaryota"/>
</dbReference>
<dbReference type="PANTHER" id="PTHR42743:SF11">
    <property type="entry name" value="AMINODEOXYCHORISMATE LYASE"/>
    <property type="match status" value="1"/>
</dbReference>
<feature type="domain" description="PDZ" evidence="4">
    <location>
        <begin position="305"/>
        <end position="386"/>
    </location>
</feature>
<dbReference type="PANTHER" id="PTHR42743">
    <property type="entry name" value="AMINO-ACID AMINOTRANSFERASE"/>
    <property type="match status" value="1"/>
</dbReference>
<dbReference type="InterPro" id="IPR036038">
    <property type="entry name" value="Aminotransferase-like"/>
</dbReference>
<dbReference type="GO" id="GO:0003824">
    <property type="term" value="F:catalytic activity"/>
    <property type="evidence" value="ECO:0007669"/>
    <property type="project" value="InterPro"/>
</dbReference>
<dbReference type="FunFam" id="3.40.50.300:FF:001594">
    <property type="entry name" value="Branched-chain-amino-acid aminotransferase-like protein 2"/>
    <property type="match status" value="1"/>
</dbReference>
<dbReference type="InterPro" id="IPR036034">
    <property type="entry name" value="PDZ_sf"/>
</dbReference>
<evidence type="ECO:0000256" key="1">
    <source>
        <dbReference type="ARBA" id="ARBA00009320"/>
    </source>
</evidence>
<dbReference type="InterPro" id="IPR043132">
    <property type="entry name" value="BCAT-like_C"/>
</dbReference>
<feature type="domain" description="Guanylate kinase-like" evidence="3">
    <location>
        <begin position="172"/>
        <end position="281"/>
    </location>
</feature>
<evidence type="ECO:0000259" key="4">
    <source>
        <dbReference type="PROSITE" id="PS50106"/>
    </source>
</evidence>
<dbReference type="Pfam" id="PF01063">
    <property type="entry name" value="Aminotran_4"/>
    <property type="match status" value="1"/>
</dbReference>
<feature type="region of interest" description="Disordered" evidence="2">
    <location>
        <begin position="284"/>
        <end position="304"/>
    </location>
</feature>
<dbReference type="InterPro" id="IPR008144">
    <property type="entry name" value="Guanylate_kin-like_dom"/>
</dbReference>
<evidence type="ECO:0000259" key="3">
    <source>
        <dbReference type="PROSITE" id="PS50052"/>
    </source>
</evidence>
<dbReference type="GO" id="GO:0019752">
    <property type="term" value="P:carboxylic acid metabolic process"/>
    <property type="evidence" value="ECO:0000318"/>
    <property type="project" value="GO_Central"/>
</dbReference>
<dbReference type="InterPro" id="IPR008145">
    <property type="entry name" value="GK/Ca_channel_bsu"/>
</dbReference>
<dbReference type="SUPFAM" id="SSF52540">
    <property type="entry name" value="P-loop containing nucleoside triphosphate hydrolases"/>
    <property type="match status" value="5"/>
</dbReference>
<feature type="domain" description="PDZ" evidence="4">
    <location>
        <begin position="611"/>
        <end position="694"/>
    </location>
</feature>
<reference evidence="5 6" key="1">
    <citation type="journal article" date="2008" name="Nature">
        <title>The genome of the choanoflagellate Monosiga brevicollis and the origin of metazoans.</title>
        <authorList>
            <consortium name="JGI Sequencing"/>
            <person name="King N."/>
            <person name="Westbrook M.J."/>
            <person name="Young S.L."/>
            <person name="Kuo A."/>
            <person name="Abedin M."/>
            <person name="Chapman J."/>
            <person name="Fairclough S."/>
            <person name="Hellsten U."/>
            <person name="Isogai Y."/>
            <person name="Letunic I."/>
            <person name="Marr M."/>
            <person name="Pincus D."/>
            <person name="Putnam N."/>
            <person name="Rokas A."/>
            <person name="Wright K.J."/>
            <person name="Zuzow R."/>
            <person name="Dirks W."/>
            <person name="Good M."/>
            <person name="Goodstein D."/>
            <person name="Lemons D."/>
            <person name="Li W."/>
            <person name="Lyons J.B."/>
            <person name="Morris A."/>
            <person name="Nichols S."/>
            <person name="Richter D.J."/>
            <person name="Salamov A."/>
            <person name="Bork P."/>
            <person name="Lim W.A."/>
            <person name="Manning G."/>
            <person name="Miller W.T."/>
            <person name="McGinnis W."/>
            <person name="Shapiro H."/>
            <person name="Tjian R."/>
            <person name="Grigoriev I.V."/>
            <person name="Rokhsar D."/>
        </authorList>
    </citation>
    <scope>NUCLEOTIDE SEQUENCE [LARGE SCALE GENOMIC DNA]</scope>
    <source>
        <strain evidence="6">MX1 / ATCC 50154</strain>
    </source>
</reference>
<dbReference type="FunFam" id="3.30.470.10:FF:000010">
    <property type="entry name" value="Branched-chain-amino-acid aminotransferase-like protein 1"/>
    <property type="match status" value="1"/>
</dbReference>